<protein>
    <submittedName>
        <fullName evidence="3">DUF4129 domain-containing protein</fullName>
    </submittedName>
</protein>
<proteinExistence type="predicted"/>
<feature type="transmembrane region" description="Helical" evidence="1">
    <location>
        <begin position="68"/>
        <end position="88"/>
    </location>
</feature>
<evidence type="ECO:0000313" key="3">
    <source>
        <dbReference type="EMBL" id="QHN33601.1"/>
    </source>
</evidence>
<name>A0ABX6IC86_9ACTN</name>
<reference evidence="3" key="1">
    <citation type="journal article" date="2021" name="Nat. Microbiol.">
        <title>Cocultivation of an ultrasmall environmental parasitic bacterium with lytic ability against bacteria associated with wastewater foams.</title>
        <authorList>
            <person name="Batinovic S."/>
            <person name="Rose J.J.A."/>
            <person name="Ratcliffe J."/>
            <person name="Seviour R.J."/>
            <person name="Petrovski S."/>
        </authorList>
    </citation>
    <scope>NUCLEOTIDE SEQUENCE</scope>
    <source>
        <strain evidence="3">CON9</strain>
    </source>
</reference>
<gene>
    <name evidence="3" type="ORF">GII31_00440</name>
</gene>
<dbReference type="InterPro" id="IPR025403">
    <property type="entry name" value="TgpA-like_C"/>
</dbReference>
<feature type="domain" description="Protein-glutamine gamma-glutamyltransferase-like C-terminal" evidence="2">
    <location>
        <begin position="133"/>
        <end position="203"/>
    </location>
</feature>
<evidence type="ECO:0000313" key="4">
    <source>
        <dbReference type="Proteomes" id="UP001059836"/>
    </source>
</evidence>
<dbReference type="EMBL" id="CP045809">
    <property type="protein sequence ID" value="QHN33601.1"/>
    <property type="molecule type" value="Genomic_DNA"/>
</dbReference>
<sequence>MTGGVIVLAAGPNPSNDEARRWVRYELGKVRYREAEPGLIERISDWLSDRLSSLTDAISTSSPHLPNIVVVLVVLALIAGVAFSMRFVRRTRRVRGGGDPGALGPGTLSAAELRALAERALAGGDHDQVIHLAMRAIAAGARERTLLPGEATMTAHEVSTALARYFPSQSREIFWLATVFDDVAYGSAHAVPDDARRALELDRILSRTPPHTRTAPTAELVS</sequence>
<keyword evidence="1" id="KW-0472">Membrane</keyword>
<evidence type="ECO:0000256" key="1">
    <source>
        <dbReference type="SAM" id="Phobius"/>
    </source>
</evidence>
<accession>A0ABX6IC86</accession>
<dbReference type="Proteomes" id="UP001059836">
    <property type="component" value="Chromosome"/>
</dbReference>
<keyword evidence="4" id="KW-1185">Reference proteome</keyword>
<keyword evidence="1" id="KW-0812">Transmembrane</keyword>
<dbReference type="Pfam" id="PF13559">
    <property type="entry name" value="DUF4129"/>
    <property type="match status" value="1"/>
</dbReference>
<evidence type="ECO:0000259" key="2">
    <source>
        <dbReference type="Pfam" id="PF13559"/>
    </source>
</evidence>
<keyword evidence="1" id="KW-1133">Transmembrane helix</keyword>
<organism evidence="3 4">
    <name type="scientific">Gordonia pseudamarae</name>
    <dbReference type="NCBI Taxonomy" id="2831662"/>
    <lineage>
        <taxon>Bacteria</taxon>
        <taxon>Bacillati</taxon>
        <taxon>Actinomycetota</taxon>
        <taxon>Actinomycetes</taxon>
        <taxon>Mycobacteriales</taxon>
        <taxon>Gordoniaceae</taxon>
        <taxon>Gordonia</taxon>
    </lineage>
</organism>
<dbReference type="RefSeq" id="WP_213245785.1">
    <property type="nucleotide sequence ID" value="NZ_CP045806.1"/>
</dbReference>